<dbReference type="PANTHER" id="PTHR36926:SF1">
    <property type="entry name" value="COLICIN V PRODUCTION PROTEIN"/>
    <property type="match status" value="1"/>
</dbReference>
<dbReference type="GO" id="GO:0009403">
    <property type="term" value="P:toxin biosynthetic process"/>
    <property type="evidence" value="ECO:0007669"/>
    <property type="project" value="InterPro"/>
</dbReference>
<dbReference type="Proteomes" id="UP000520156">
    <property type="component" value="Unassembled WGS sequence"/>
</dbReference>
<dbReference type="PANTHER" id="PTHR36926">
    <property type="entry name" value="COLICIN V PRODUCTION PROTEIN"/>
    <property type="match status" value="1"/>
</dbReference>
<feature type="transmembrane region" description="Helical" evidence="6">
    <location>
        <begin position="65"/>
        <end position="83"/>
    </location>
</feature>
<evidence type="ECO:0000256" key="4">
    <source>
        <dbReference type="ARBA" id="ARBA00023136"/>
    </source>
</evidence>
<proteinExistence type="predicted"/>
<keyword evidence="4 6" id="KW-0472">Membrane</keyword>
<protein>
    <submittedName>
        <fullName evidence="7">CvpA family protein</fullName>
    </submittedName>
</protein>
<keyword evidence="3 6" id="KW-1133">Transmembrane helix</keyword>
<feature type="compositionally biased region" description="Basic and acidic residues" evidence="5">
    <location>
        <begin position="167"/>
        <end position="196"/>
    </location>
</feature>
<evidence type="ECO:0000256" key="6">
    <source>
        <dbReference type="SAM" id="Phobius"/>
    </source>
</evidence>
<comment type="subcellular location">
    <subcellularLocation>
        <location evidence="1">Membrane</location>
        <topology evidence="1">Multi-pass membrane protein</topology>
    </subcellularLocation>
</comment>
<dbReference type="InterPro" id="IPR003825">
    <property type="entry name" value="Colicin-V_CvpA"/>
</dbReference>
<keyword evidence="8" id="KW-1185">Reference proteome</keyword>
<sequence length="207" mass="22413">MTGFDIFVLVLVGFGAIMGFMRGFVQEVLALCAWAVSLVAIHYLHTPLSGLLIDYVGDRMGANAVLAFALLLLVPYLVVKLIAGKMGQASRNSFLGPVDRVIGFGFGAVKGMLIAVIGFSILVLGYDTVWGVDGRPDWITQSRTYPFINASSDALVTMIGERRREAAEAASRDVADDGDLETEKPARDRPAGDRPARKARRKPTRPD</sequence>
<feature type="transmembrane region" description="Helical" evidence="6">
    <location>
        <begin position="28"/>
        <end position="45"/>
    </location>
</feature>
<feature type="transmembrane region" description="Helical" evidence="6">
    <location>
        <begin position="6"/>
        <end position="21"/>
    </location>
</feature>
<dbReference type="AlphaFoldDB" id="A0A7X1KCA3"/>
<reference evidence="7 8" key="1">
    <citation type="submission" date="2020-08" db="EMBL/GenBank/DDBJ databases">
        <title>The genome sequence of Novosphingobium flavum 4Y4.</title>
        <authorList>
            <person name="Liu Y."/>
        </authorList>
    </citation>
    <scope>NUCLEOTIDE SEQUENCE [LARGE SCALE GENOMIC DNA]</scope>
    <source>
        <strain evidence="7 8">4Y4</strain>
    </source>
</reference>
<feature type="transmembrane region" description="Helical" evidence="6">
    <location>
        <begin position="104"/>
        <end position="126"/>
    </location>
</feature>
<keyword evidence="2 6" id="KW-0812">Transmembrane</keyword>
<organism evidence="7 8">
    <name type="scientific">Novosphingobium aerophilum</name>
    <dbReference type="NCBI Taxonomy" id="2839843"/>
    <lineage>
        <taxon>Bacteria</taxon>
        <taxon>Pseudomonadati</taxon>
        <taxon>Pseudomonadota</taxon>
        <taxon>Alphaproteobacteria</taxon>
        <taxon>Sphingomonadales</taxon>
        <taxon>Sphingomonadaceae</taxon>
        <taxon>Novosphingobium</taxon>
    </lineage>
</organism>
<dbReference type="InterPro" id="IPR052719">
    <property type="entry name" value="CvpA-like"/>
</dbReference>
<evidence type="ECO:0000256" key="5">
    <source>
        <dbReference type="SAM" id="MobiDB-lite"/>
    </source>
</evidence>
<feature type="compositionally biased region" description="Basic residues" evidence="5">
    <location>
        <begin position="197"/>
        <end position="207"/>
    </location>
</feature>
<evidence type="ECO:0000256" key="2">
    <source>
        <dbReference type="ARBA" id="ARBA00022692"/>
    </source>
</evidence>
<comment type="caution">
    <text evidence="7">The sequence shown here is derived from an EMBL/GenBank/DDBJ whole genome shotgun (WGS) entry which is preliminary data.</text>
</comment>
<dbReference type="GO" id="GO:0016020">
    <property type="term" value="C:membrane"/>
    <property type="evidence" value="ECO:0007669"/>
    <property type="project" value="UniProtKB-SubCell"/>
</dbReference>
<feature type="region of interest" description="Disordered" evidence="5">
    <location>
        <begin position="167"/>
        <end position="207"/>
    </location>
</feature>
<name>A0A7X1KCA3_9SPHN</name>
<evidence type="ECO:0000256" key="3">
    <source>
        <dbReference type="ARBA" id="ARBA00022989"/>
    </source>
</evidence>
<evidence type="ECO:0000313" key="7">
    <source>
        <dbReference type="EMBL" id="MBC2652069.1"/>
    </source>
</evidence>
<evidence type="ECO:0000313" key="8">
    <source>
        <dbReference type="Proteomes" id="UP000520156"/>
    </source>
</evidence>
<gene>
    <name evidence="7" type="ORF">H7F49_10170</name>
</gene>
<dbReference type="Pfam" id="PF02674">
    <property type="entry name" value="Colicin_V"/>
    <property type="match status" value="1"/>
</dbReference>
<dbReference type="RefSeq" id="WP_185683487.1">
    <property type="nucleotide sequence ID" value="NZ_JACLAU010000014.1"/>
</dbReference>
<accession>A0A7X1KCA3</accession>
<evidence type="ECO:0000256" key="1">
    <source>
        <dbReference type="ARBA" id="ARBA00004141"/>
    </source>
</evidence>
<dbReference type="EMBL" id="JACLAU010000014">
    <property type="protein sequence ID" value="MBC2652069.1"/>
    <property type="molecule type" value="Genomic_DNA"/>
</dbReference>